<dbReference type="AlphaFoldDB" id="A0AA48HNX2"/>
<gene>
    <name evidence="2" type="ORF">MACH26_15180</name>
</gene>
<evidence type="ECO:0000259" key="1">
    <source>
        <dbReference type="PROSITE" id="PS51166"/>
    </source>
</evidence>
<dbReference type="KEGG" id="pmaw:MACH26_15180"/>
<dbReference type="PROSITE" id="PS51166">
    <property type="entry name" value="CBM20"/>
    <property type="match status" value="1"/>
</dbReference>
<organism evidence="2 3">
    <name type="scientific">Planctobacterium marinum</name>
    <dbReference type="NCBI Taxonomy" id="1631968"/>
    <lineage>
        <taxon>Bacteria</taxon>
        <taxon>Pseudomonadati</taxon>
        <taxon>Pseudomonadota</taxon>
        <taxon>Gammaproteobacteria</taxon>
        <taxon>Alteromonadales</taxon>
        <taxon>Alteromonadaceae</taxon>
        <taxon>Planctobacterium</taxon>
    </lineage>
</organism>
<dbReference type="InterPro" id="IPR014756">
    <property type="entry name" value="Ig_E-set"/>
</dbReference>
<dbReference type="Gene3D" id="2.60.40.10">
    <property type="entry name" value="Immunoglobulins"/>
    <property type="match status" value="1"/>
</dbReference>
<evidence type="ECO:0000313" key="2">
    <source>
        <dbReference type="EMBL" id="BDX05997.1"/>
    </source>
</evidence>
<dbReference type="Proteomes" id="UP001333710">
    <property type="component" value="Chromosome"/>
</dbReference>
<dbReference type="EMBL" id="AP027272">
    <property type="protein sequence ID" value="BDX05997.1"/>
    <property type="molecule type" value="Genomic_DNA"/>
</dbReference>
<name>A0AA48HNX2_9ALTE</name>
<protein>
    <recommendedName>
        <fullName evidence="1">CBM20 domain-containing protein</fullName>
    </recommendedName>
</protein>
<dbReference type="SUPFAM" id="SSF81296">
    <property type="entry name" value="E set domains"/>
    <property type="match status" value="1"/>
</dbReference>
<dbReference type="CDD" id="cd07184">
    <property type="entry name" value="E_set_Isoamylase_like_N"/>
    <property type="match status" value="1"/>
</dbReference>
<proteinExistence type="predicted"/>
<dbReference type="InterPro" id="IPR013783">
    <property type="entry name" value="Ig-like_fold"/>
</dbReference>
<dbReference type="GO" id="GO:0004553">
    <property type="term" value="F:hydrolase activity, hydrolyzing O-glycosyl compounds"/>
    <property type="evidence" value="ECO:0007669"/>
    <property type="project" value="InterPro"/>
</dbReference>
<reference evidence="2" key="1">
    <citation type="submission" date="2023-01" db="EMBL/GenBank/DDBJ databases">
        <title>Complete genome sequence of Planctobacterium marinum strain Dej080120_11.</title>
        <authorList>
            <person name="Ueki S."/>
            <person name="Maruyama F."/>
        </authorList>
    </citation>
    <scope>NUCLEOTIDE SEQUENCE</scope>
    <source>
        <strain evidence="2">Dej080120_11</strain>
    </source>
</reference>
<evidence type="ECO:0000313" key="3">
    <source>
        <dbReference type="Proteomes" id="UP001333710"/>
    </source>
</evidence>
<dbReference type="GO" id="GO:2001070">
    <property type="term" value="F:starch binding"/>
    <property type="evidence" value="ECO:0007669"/>
    <property type="project" value="InterPro"/>
</dbReference>
<feature type="domain" description="CBM20" evidence="1">
    <location>
        <begin position="8"/>
        <end position="104"/>
    </location>
</feature>
<dbReference type="GO" id="GO:0005975">
    <property type="term" value="P:carbohydrate metabolic process"/>
    <property type="evidence" value="ECO:0007669"/>
    <property type="project" value="InterPro"/>
</dbReference>
<dbReference type="Pfam" id="PF02922">
    <property type="entry name" value="CBM_48"/>
    <property type="match status" value="1"/>
</dbReference>
<dbReference type="InterPro" id="IPR004193">
    <property type="entry name" value="Glyco_hydro_13_N"/>
</dbReference>
<accession>A0AA48HNX2</accession>
<dbReference type="RefSeq" id="WP_338292023.1">
    <property type="nucleotide sequence ID" value="NZ_AP027272.1"/>
</dbReference>
<sequence>MALTKKFLKSKPVCKVTFKLTQEEAKSADSVQLMGEFNSWDAKAAPMKKLKNGGFTQTVDLEAGKEFRFRYLLDGETWENDWSADKYIPSKSSYDDDSVVSTVA</sequence>
<dbReference type="InterPro" id="IPR002044">
    <property type="entry name" value="CBM20"/>
</dbReference>
<keyword evidence="3" id="KW-1185">Reference proteome</keyword>